<dbReference type="GO" id="GO:0005737">
    <property type="term" value="C:cytoplasm"/>
    <property type="evidence" value="ECO:0007669"/>
    <property type="project" value="TreeGrafter"/>
</dbReference>
<dbReference type="Gene3D" id="3.40.1500.10">
    <property type="entry name" value="Coproporphyrinogen III oxidase, aerobic"/>
    <property type="match status" value="1"/>
</dbReference>
<dbReference type="InterPro" id="IPR036406">
    <property type="entry name" value="Coprogen_oxidase_aer_sf"/>
</dbReference>
<proteinExistence type="inferred from homology"/>
<dbReference type="eggNOG" id="KOG1518">
    <property type="taxonomic scope" value="Eukaryota"/>
</dbReference>
<comment type="subunit">
    <text evidence="3">Homodimer.</text>
</comment>
<dbReference type="GO" id="GO:0006782">
    <property type="term" value="P:protoporphyrinogen IX biosynthetic process"/>
    <property type="evidence" value="ECO:0007669"/>
    <property type="project" value="UniProtKB-UniPathway"/>
</dbReference>
<dbReference type="SUPFAM" id="SSF102886">
    <property type="entry name" value="Coproporphyrinogen III oxidase"/>
    <property type="match status" value="1"/>
</dbReference>
<dbReference type="AlphaFoldDB" id="G0QJZ2"/>
<protein>
    <recommendedName>
        <fullName evidence="4">coproporphyrinogen oxidase</fullName>
        <ecNumber evidence="4">1.3.3.3</ecNumber>
    </recommendedName>
</protein>
<keyword evidence="6" id="KW-0627">Porphyrin biosynthesis</keyword>
<dbReference type="PRINTS" id="PR00073">
    <property type="entry name" value="COPRGNOXDASE"/>
</dbReference>
<dbReference type="UniPathway" id="UPA00251">
    <property type="reaction ID" value="UER00322"/>
</dbReference>
<keyword evidence="5" id="KW-0560">Oxidoreductase</keyword>
<dbReference type="PIRSF" id="PIRSF000166">
    <property type="entry name" value="Coproporphyri_ox"/>
    <property type="match status" value="1"/>
</dbReference>
<dbReference type="EMBL" id="GL983112">
    <property type="protein sequence ID" value="EGR34452.1"/>
    <property type="molecule type" value="Genomic_DNA"/>
</dbReference>
<dbReference type="GeneID" id="14910655"/>
<keyword evidence="8" id="KW-1185">Reference proteome</keyword>
<dbReference type="GO" id="GO:0004109">
    <property type="term" value="F:coproporphyrinogen oxidase activity"/>
    <property type="evidence" value="ECO:0007669"/>
    <property type="project" value="UniProtKB-EC"/>
</dbReference>
<dbReference type="STRING" id="857967.G0QJZ2"/>
<evidence type="ECO:0000256" key="4">
    <source>
        <dbReference type="ARBA" id="ARBA00012869"/>
    </source>
</evidence>
<dbReference type="OrthoDB" id="15318at2759"/>
<evidence type="ECO:0000313" key="8">
    <source>
        <dbReference type="Proteomes" id="UP000008983"/>
    </source>
</evidence>
<dbReference type="FunCoup" id="G0QJZ2">
    <property type="interactions" value="189"/>
</dbReference>
<dbReference type="InParanoid" id="G0QJZ2"/>
<dbReference type="InterPro" id="IPR001260">
    <property type="entry name" value="Coprogen_oxidase_aer"/>
</dbReference>
<evidence type="ECO:0000256" key="5">
    <source>
        <dbReference type="ARBA" id="ARBA00023002"/>
    </source>
</evidence>
<evidence type="ECO:0000313" key="7">
    <source>
        <dbReference type="EMBL" id="EGR34452.1"/>
    </source>
</evidence>
<dbReference type="Pfam" id="PF01218">
    <property type="entry name" value="Coprogen_oxidas"/>
    <property type="match status" value="1"/>
</dbReference>
<dbReference type="OMA" id="VHANWRY"/>
<evidence type="ECO:0000256" key="1">
    <source>
        <dbReference type="ARBA" id="ARBA00005168"/>
    </source>
</evidence>
<name>G0QJZ2_ICHMU</name>
<dbReference type="EC" id="1.3.3.3" evidence="4"/>
<comment type="pathway">
    <text evidence="1">Porphyrin-containing compound metabolism; protoporphyrin-IX biosynthesis; protoporphyrinogen-IX from coproporphyrinogen-III (O2 route): step 1/1.</text>
</comment>
<dbReference type="PANTHER" id="PTHR10755">
    <property type="entry name" value="COPROPORPHYRINOGEN III OXIDASE, MITOCHONDRIAL"/>
    <property type="match status" value="1"/>
</dbReference>
<gene>
    <name evidence="7" type="ORF">IMG5_010790</name>
</gene>
<dbReference type="RefSeq" id="XP_004039756.1">
    <property type="nucleotide sequence ID" value="XM_004039708.1"/>
</dbReference>
<evidence type="ECO:0000256" key="3">
    <source>
        <dbReference type="ARBA" id="ARBA00011738"/>
    </source>
</evidence>
<evidence type="ECO:0000256" key="2">
    <source>
        <dbReference type="ARBA" id="ARBA00010644"/>
    </source>
</evidence>
<accession>G0QJZ2</accession>
<comment type="similarity">
    <text evidence="2">Belongs to the aerobic coproporphyrinogen-III oxidase family.</text>
</comment>
<dbReference type="PANTHER" id="PTHR10755:SF0">
    <property type="entry name" value="OXYGEN-DEPENDENT COPROPORPHYRINOGEN-III OXIDASE, MITOCHONDRIAL"/>
    <property type="match status" value="1"/>
</dbReference>
<sequence>MKQRGKNYTDEEIQRYNIYANGISLVIHPQNPFIPTIHANYRWMELYDRESNITADFWFGGGSDLTPHYVNEEDFVLFHQGFYQAINDEQLYKKLKKQCDDYFYIQFRQEYRGIGGIFYDDFILDNNWEKTFDFSKRCGKVTLDSYIKIIENNKDKEFNEENMKWKQIRRGRYVEFNLVYDRGTKFGLYTPDARIESILMSLPHLACWEYMFQIKEGSKEEEMQKIILNAKDWI</sequence>
<organism evidence="7 8">
    <name type="scientific">Ichthyophthirius multifiliis</name>
    <name type="common">White spot disease agent</name>
    <name type="synonym">Ich</name>
    <dbReference type="NCBI Taxonomy" id="5932"/>
    <lineage>
        <taxon>Eukaryota</taxon>
        <taxon>Sar</taxon>
        <taxon>Alveolata</taxon>
        <taxon>Ciliophora</taxon>
        <taxon>Intramacronucleata</taxon>
        <taxon>Oligohymenophorea</taxon>
        <taxon>Hymenostomatida</taxon>
        <taxon>Ophryoglenina</taxon>
        <taxon>Ichthyophthirius</taxon>
    </lineage>
</organism>
<evidence type="ECO:0000256" key="6">
    <source>
        <dbReference type="ARBA" id="ARBA00023244"/>
    </source>
</evidence>
<reference evidence="7 8" key="1">
    <citation type="submission" date="2011-07" db="EMBL/GenBank/DDBJ databases">
        <authorList>
            <person name="Coyne R."/>
            <person name="Brami D."/>
            <person name="Johnson J."/>
            <person name="Hostetler J."/>
            <person name="Hannick L."/>
            <person name="Clark T."/>
            <person name="Cassidy-Hanley D."/>
            <person name="Inman J."/>
        </authorList>
    </citation>
    <scope>NUCLEOTIDE SEQUENCE [LARGE SCALE GENOMIC DNA]</scope>
    <source>
        <strain evidence="7 8">G5</strain>
    </source>
</reference>
<dbReference type="Proteomes" id="UP000008983">
    <property type="component" value="Unassembled WGS sequence"/>
</dbReference>